<accession>A0A7W3Y032</accession>
<dbReference type="EMBL" id="VKHT01000048">
    <property type="protein sequence ID" value="MBB0243174.1"/>
    <property type="molecule type" value="Genomic_DNA"/>
</dbReference>
<reference evidence="3" key="1">
    <citation type="submission" date="2019-10" db="EMBL/GenBank/DDBJ databases">
        <title>Streptomyces sp. nov., a novel actinobacterium isolated from alkaline environment.</title>
        <authorList>
            <person name="Golinska P."/>
        </authorList>
    </citation>
    <scope>NUCLEOTIDE SEQUENCE [LARGE SCALE GENOMIC DNA]</scope>
    <source>
        <strain evidence="3">DSM 42118</strain>
    </source>
</reference>
<organism evidence="2 3">
    <name type="scientific">Streptomyces alkaliphilus</name>
    <dbReference type="NCBI Taxonomy" id="1472722"/>
    <lineage>
        <taxon>Bacteria</taxon>
        <taxon>Bacillati</taxon>
        <taxon>Actinomycetota</taxon>
        <taxon>Actinomycetes</taxon>
        <taxon>Kitasatosporales</taxon>
        <taxon>Streptomycetaceae</taxon>
        <taxon>Streptomyces</taxon>
    </lineage>
</organism>
<keyword evidence="3" id="KW-1185">Reference proteome</keyword>
<evidence type="ECO:0000313" key="2">
    <source>
        <dbReference type="EMBL" id="MBB0243174.1"/>
    </source>
</evidence>
<dbReference type="InterPro" id="IPR011047">
    <property type="entry name" value="Quinoprotein_ADH-like_sf"/>
</dbReference>
<comment type="caution">
    <text evidence="2">The sequence shown here is derived from an EMBL/GenBank/DDBJ whole genome shotgun (WGS) entry which is preliminary data.</text>
</comment>
<gene>
    <name evidence="2" type="ORF">FNQ90_03360</name>
</gene>
<name>A0A7W3Y032_9ACTN</name>
<dbReference type="AlphaFoldDB" id="A0A7W3Y032"/>
<proteinExistence type="predicted"/>
<evidence type="ECO:0000313" key="3">
    <source>
        <dbReference type="Proteomes" id="UP000538929"/>
    </source>
</evidence>
<sequence>MRTGTRTRSAGRGRRTRVAGAALLGVALLAACSGGGEDTDGAAGDAAEGTEAVVEEEPEVPPAFAAEPAATLTEEAFTPPMPAAVLGDAVFLADHTGLTRFDAEGTETGRAEPEHPVIHVPDTIPEDSLDQAQAGVRSVQTPLAGEVNGTPVVFSGFPVQLPAGEGLEIIAADAGTGERVWNAAFVPEEWGAAPPRVSASTSLLGYHDDLLILQIVKDRMMSSTYAVSVPDAAVAWSDTDAHFALAVHEGVIIARQIVDGGLMGPLTGLSPVDGSVVWRKADDDTNGGAGFGPVLRVGLPGGLKSALVSTADGSVLVTDEDGLPTGSPPCVHEPTTDVVMCGADSGAVAVDADGAVLWSLSRDDEGWSGVPVGAEGGIVFVDRGEDAPPVAVNAADGEMVNEDSGVAPALFGSGFGVVRDGPVLNLHPRAD</sequence>
<dbReference type="InterPro" id="IPR002372">
    <property type="entry name" value="PQQ_rpt_dom"/>
</dbReference>
<feature type="domain" description="Pyrrolo-quinoline quinone repeat" evidence="1">
    <location>
        <begin position="163"/>
        <end position="281"/>
    </location>
</feature>
<dbReference type="Proteomes" id="UP000538929">
    <property type="component" value="Unassembled WGS sequence"/>
</dbReference>
<protein>
    <recommendedName>
        <fullName evidence="1">Pyrrolo-quinoline quinone repeat domain-containing protein</fullName>
    </recommendedName>
</protein>
<dbReference type="SUPFAM" id="SSF50998">
    <property type="entry name" value="Quinoprotein alcohol dehydrogenase-like"/>
    <property type="match status" value="1"/>
</dbReference>
<evidence type="ECO:0000259" key="1">
    <source>
        <dbReference type="Pfam" id="PF13360"/>
    </source>
</evidence>
<dbReference type="PROSITE" id="PS51257">
    <property type="entry name" value="PROKAR_LIPOPROTEIN"/>
    <property type="match status" value="1"/>
</dbReference>
<dbReference type="Pfam" id="PF13360">
    <property type="entry name" value="PQQ_2"/>
    <property type="match status" value="1"/>
</dbReference>
<dbReference type="RefSeq" id="WP_182604887.1">
    <property type="nucleotide sequence ID" value="NZ_VKHT01000048.1"/>
</dbReference>